<dbReference type="Gene3D" id="4.10.240.10">
    <property type="entry name" value="Zn(2)-C6 fungal-type DNA-binding domain"/>
    <property type="match status" value="1"/>
</dbReference>
<dbReference type="InterPro" id="IPR021858">
    <property type="entry name" value="Fun_TF"/>
</dbReference>
<evidence type="ECO:0000256" key="6">
    <source>
        <dbReference type="ARBA" id="ARBA00023242"/>
    </source>
</evidence>
<accession>A0A2J6TBT6</accession>
<name>A0A2J6TBT6_9HELO</name>
<dbReference type="PROSITE" id="PS50048">
    <property type="entry name" value="ZN2_CY6_FUNGAL_2"/>
    <property type="match status" value="1"/>
</dbReference>
<dbReference type="InParanoid" id="A0A2J6TBT6"/>
<evidence type="ECO:0000256" key="1">
    <source>
        <dbReference type="ARBA" id="ARBA00022723"/>
    </source>
</evidence>
<dbReference type="AlphaFoldDB" id="A0A2J6TBT6"/>
<dbReference type="EMBL" id="KZ613790">
    <property type="protein sequence ID" value="PMD60497.1"/>
    <property type="molecule type" value="Genomic_DNA"/>
</dbReference>
<dbReference type="GeneID" id="36584998"/>
<dbReference type="OrthoDB" id="2593732at2759"/>
<proteinExistence type="predicted"/>
<dbReference type="PANTHER" id="PTHR36206">
    <property type="entry name" value="ASPERCRYPTIN BIOSYNTHESIS CLUSTER-SPECIFIC TRANSCRIPTION REGULATOR ATNN-RELATED"/>
    <property type="match status" value="1"/>
</dbReference>
<dbReference type="CDD" id="cd00067">
    <property type="entry name" value="GAL4"/>
    <property type="match status" value="1"/>
</dbReference>
<reference evidence="8 9" key="1">
    <citation type="submission" date="2016-04" db="EMBL/GenBank/DDBJ databases">
        <title>A degradative enzymes factory behind the ericoid mycorrhizal symbiosis.</title>
        <authorList>
            <consortium name="DOE Joint Genome Institute"/>
            <person name="Martino E."/>
            <person name="Morin E."/>
            <person name="Grelet G."/>
            <person name="Kuo A."/>
            <person name="Kohler A."/>
            <person name="Daghino S."/>
            <person name="Barry K."/>
            <person name="Choi C."/>
            <person name="Cichocki N."/>
            <person name="Clum A."/>
            <person name="Copeland A."/>
            <person name="Hainaut M."/>
            <person name="Haridas S."/>
            <person name="Labutti K."/>
            <person name="Lindquist E."/>
            <person name="Lipzen A."/>
            <person name="Khouja H.-R."/>
            <person name="Murat C."/>
            <person name="Ohm R."/>
            <person name="Olson A."/>
            <person name="Spatafora J."/>
            <person name="Veneault-Fourrey C."/>
            <person name="Henrissat B."/>
            <person name="Grigoriev I."/>
            <person name="Martin F."/>
            <person name="Perotto S."/>
        </authorList>
    </citation>
    <scope>NUCLEOTIDE SEQUENCE [LARGE SCALE GENOMIC DNA]</scope>
    <source>
        <strain evidence="8 9">E</strain>
    </source>
</reference>
<dbReference type="Pfam" id="PF11951">
    <property type="entry name" value="Fungal_trans_2"/>
    <property type="match status" value="1"/>
</dbReference>
<dbReference type="SUPFAM" id="SSF57701">
    <property type="entry name" value="Zn2/Cys6 DNA-binding domain"/>
    <property type="match status" value="1"/>
</dbReference>
<dbReference type="Proteomes" id="UP000235371">
    <property type="component" value="Unassembled WGS sequence"/>
</dbReference>
<dbReference type="InterPro" id="IPR001138">
    <property type="entry name" value="Zn2Cys6_DnaBD"/>
</dbReference>
<protein>
    <recommendedName>
        <fullName evidence="7">Zn(2)-C6 fungal-type domain-containing protein</fullName>
    </recommendedName>
</protein>
<dbReference type="InterPro" id="IPR052360">
    <property type="entry name" value="Transcr_Regulatory_Proteins"/>
</dbReference>
<evidence type="ECO:0000256" key="5">
    <source>
        <dbReference type="ARBA" id="ARBA00023163"/>
    </source>
</evidence>
<dbReference type="PROSITE" id="PS00463">
    <property type="entry name" value="ZN2_CY6_FUNGAL_1"/>
    <property type="match status" value="1"/>
</dbReference>
<dbReference type="GO" id="GO:0008270">
    <property type="term" value="F:zinc ion binding"/>
    <property type="evidence" value="ECO:0007669"/>
    <property type="project" value="InterPro"/>
</dbReference>
<evidence type="ECO:0000256" key="2">
    <source>
        <dbReference type="ARBA" id="ARBA00022833"/>
    </source>
</evidence>
<dbReference type="GO" id="GO:0000981">
    <property type="term" value="F:DNA-binding transcription factor activity, RNA polymerase II-specific"/>
    <property type="evidence" value="ECO:0007669"/>
    <property type="project" value="InterPro"/>
</dbReference>
<sequence length="547" mass="61995">MKSPRTVPVVKRRARAPKVKTGCWTCKKRRVKCDEGFPACLKCTKTGRKCDGYEGRGKDVLVPLDRNVFLDPIARLPFSFPCSDDQERRAYQYFFTKTASEIAGFLPSDFWNKLILQASHNDPTIFHAVVALGSAHENYGGESPGHLRRGGVTRQQFALQQSNKAIGYLRAPQSGESVLLSCILFICLETFQGNHEAALIHLESGLKILASWLHDDDEHQPVLSSDCVSRPTRQFLEEELVPLFTRLDIQATTYLTSRSLREVNPCSSTAEPNMPTRFTSLSDANTHLADLVHWMLYCNNGAHNMMYWMVNNPMAQSNFGPPPSSPDDPIPKIPGVVLKKILKIETQHSRILQQWLDALNLYLKENPNLDTKDIRGALMLKILYTSTTIIKAASLYNHDLEYDKYIPEFERVITLAESLIKSQSTARNKNTPFYSFEMNILPPLHYCSTRCRDPKLRRRALELLEDSPRREGMWDSAMLAAIARYVIAEEEAGLGEVSCAREIPASARICILNKVPVLEDKECVIKYCKGVRNPYTKLDIREALITW</sequence>
<keyword evidence="1" id="KW-0479">Metal-binding</keyword>
<evidence type="ECO:0000256" key="3">
    <source>
        <dbReference type="ARBA" id="ARBA00023015"/>
    </source>
</evidence>
<dbReference type="GO" id="GO:0003677">
    <property type="term" value="F:DNA binding"/>
    <property type="evidence" value="ECO:0007669"/>
    <property type="project" value="UniProtKB-KW"/>
</dbReference>
<dbReference type="InterPro" id="IPR036864">
    <property type="entry name" value="Zn2-C6_fun-type_DNA-bd_sf"/>
</dbReference>
<gene>
    <name evidence="8" type="ORF">K444DRAFT_561070</name>
</gene>
<evidence type="ECO:0000313" key="8">
    <source>
        <dbReference type="EMBL" id="PMD60497.1"/>
    </source>
</evidence>
<evidence type="ECO:0000313" key="9">
    <source>
        <dbReference type="Proteomes" id="UP000235371"/>
    </source>
</evidence>
<dbReference type="PANTHER" id="PTHR36206:SF12">
    <property type="entry name" value="ASPERCRYPTIN BIOSYNTHESIS CLUSTER-SPECIFIC TRANSCRIPTION REGULATOR ATNN-RELATED"/>
    <property type="match status" value="1"/>
</dbReference>
<feature type="domain" description="Zn(2)-C6 fungal-type" evidence="7">
    <location>
        <begin position="22"/>
        <end position="50"/>
    </location>
</feature>
<keyword evidence="5" id="KW-0804">Transcription</keyword>
<evidence type="ECO:0000256" key="4">
    <source>
        <dbReference type="ARBA" id="ARBA00023125"/>
    </source>
</evidence>
<organism evidence="8 9">
    <name type="scientific">Hyaloscypha bicolor E</name>
    <dbReference type="NCBI Taxonomy" id="1095630"/>
    <lineage>
        <taxon>Eukaryota</taxon>
        <taxon>Fungi</taxon>
        <taxon>Dikarya</taxon>
        <taxon>Ascomycota</taxon>
        <taxon>Pezizomycotina</taxon>
        <taxon>Leotiomycetes</taxon>
        <taxon>Helotiales</taxon>
        <taxon>Hyaloscyphaceae</taxon>
        <taxon>Hyaloscypha</taxon>
        <taxon>Hyaloscypha bicolor</taxon>
    </lineage>
</organism>
<evidence type="ECO:0000259" key="7">
    <source>
        <dbReference type="PROSITE" id="PS50048"/>
    </source>
</evidence>
<keyword evidence="9" id="KW-1185">Reference proteome</keyword>
<keyword evidence="2" id="KW-0862">Zinc</keyword>
<keyword evidence="4" id="KW-0238">DNA-binding</keyword>
<keyword evidence="6" id="KW-0539">Nucleus</keyword>
<dbReference type="RefSeq" id="XP_024737401.1">
    <property type="nucleotide sequence ID" value="XM_024876921.1"/>
</dbReference>
<dbReference type="STRING" id="1095630.A0A2J6TBT6"/>
<dbReference type="Pfam" id="PF00172">
    <property type="entry name" value="Zn_clus"/>
    <property type="match status" value="1"/>
</dbReference>
<dbReference type="SMART" id="SM00066">
    <property type="entry name" value="GAL4"/>
    <property type="match status" value="1"/>
</dbReference>
<keyword evidence="3" id="KW-0805">Transcription regulation</keyword>